<dbReference type="RefSeq" id="XP_018138475.1">
    <property type="nucleotide sequence ID" value="XM_018285707.1"/>
</dbReference>
<proteinExistence type="predicted"/>
<evidence type="ECO:0000259" key="1">
    <source>
        <dbReference type="Pfam" id="PF06985"/>
    </source>
</evidence>
<dbReference type="Pfam" id="PF26639">
    <property type="entry name" value="Het-6_barrel"/>
    <property type="match status" value="1"/>
</dbReference>
<gene>
    <name evidence="2" type="ORF">VFPPC_06716</name>
</gene>
<feature type="domain" description="Heterokaryon incompatibility" evidence="1">
    <location>
        <begin position="76"/>
        <end position="237"/>
    </location>
</feature>
<accession>A0A179F594</accession>
<dbReference type="Pfam" id="PF06985">
    <property type="entry name" value="HET"/>
    <property type="match status" value="1"/>
</dbReference>
<dbReference type="PANTHER" id="PTHR24148:SF73">
    <property type="entry name" value="HET DOMAIN PROTEIN (AFU_ORTHOLOGUE AFUA_8G01020)"/>
    <property type="match status" value="1"/>
</dbReference>
<dbReference type="GeneID" id="28849701"/>
<dbReference type="PANTHER" id="PTHR24148">
    <property type="entry name" value="ANKYRIN REPEAT DOMAIN-CONTAINING PROTEIN 39 HOMOLOG-RELATED"/>
    <property type="match status" value="1"/>
</dbReference>
<reference evidence="2 3" key="1">
    <citation type="journal article" date="2016" name="PLoS Pathog.">
        <title>Biosynthesis of antibiotic leucinostatins in bio-control fungus Purpureocillium lilacinum and their inhibition on phytophthora revealed by genome mining.</title>
        <authorList>
            <person name="Wang G."/>
            <person name="Liu Z."/>
            <person name="Lin R."/>
            <person name="Li E."/>
            <person name="Mao Z."/>
            <person name="Ling J."/>
            <person name="Yang Y."/>
            <person name="Yin W.B."/>
            <person name="Xie B."/>
        </authorList>
    </citation>
    <scope>NUCLEOTIDE SEQUENCE [LARGE SCALE GENOMIC DNA]</scope>
    <source>
        <strain evidence="2">170</strain>
    </source>
</reference>
<dbReference type="InterPro" id="IPR010730">
    <property type="entry name" value="HET"/>
</dbReference>
<dbReference type="KEGG" id="pchm:VFPPC_06716"/>
<comment type="caution">
    <text evidence="2">The sequence shown here is derived from an EMBL/GenBank/DDBJ whole genome shotgun (WGS) entry which is preliminary data.</text>
</comment>
<sequence length="635" mass="70807">MAAVFEPALTSLPVPSNRLAMVTSPTYQSLNQAAREIRLVQLFPASYRLQADRDKISCFTQVVPLDSCGQDLEHRYLALSYTWGDVSETTTVFLDNQEVQVTVNLADALERYEHKDRVLTLWVDAICINQADDLEKTEQVGLMSEIFVRACGVLVWLGRGDDESAVGMKDLSSLGRAALRALRNRPSESFHESTAWGYVAAELRPRWFPGANPAFDLEAVLLILERPWFRRVWVLQEAALNRNVVVFCGQQTIRKSVLWAGAATAVFLSNEVLIKGHYTHDSAVMWRALSGSNFLARRTLYLVASRKRRFSLQAVLSDISLNLGECAYEATDPRDRIFSVLGFASDCSRLGIRPDYTKTCAHVYTEAAEAILTQSRSLDILYVVCGHKNILSLPSWVPDWSNPNASTFGPRRIGRFCAAGKSSVSDVSFSSDKNGNRLLSITGHTVDHVHTIVGVQWQPQWDLSAFSVDSNVLNFIQAYQEFGQTAVGNAYCSEDARQEALWRTPIADCDALLKAGVAVRPPASQAMRRSFEAFIKLNQTGHAQDTTQSRPFVHTMSLESARRRIFVTRKGYYGLGDESLKNGDKICVLFGGDSPFIIRESNTGNHELIGEAYVHGMMNGEYLNTRPPIESFVFC</sequence>
<dbReference type="AlphaFoldDB" id="A0A179F594"/>
<dbReference type="STRING" id="1380566.A0A179F594"/>
<evidence type="ECO:0000313" key="2">
    <source>
        <dbReference type="EMBL" id="OAQ60597.1"/>
    </source>
</evidence>
<keyword evidence="3" id="KW-1185">Reference proteome</keyword>
<name>A0A179F594_METCM</name>
<dbReference type="Proteomes" id="UP000078397">
    <property type="component" value="Unassembled WGS sequence"/>
</dbReference>
<dbReference type="InterPro" id="IPR052895">
    <property type="entry name" value="HetReg/Transcr_Mod"/>
</dbReference>
<organism evidence="2 3">
    <name type="scientific">Pochonia chlamydosporia 170</name>
    <dbReference type="NCBI Taxonomy" id="1380566"/>
    <lineage>
        <taxon>Eukaryota</taxon>
        <taxon>Fungi</taxon>
        <taxon>Dikarya</taxon>
        <taxon>Ascomycota</taxon>
        <taxon>Pezizomycotina</taxon>
        <taxon>Sordariomycetes</taxon>
        <taxon>Hypocreomycetidae</taxon>
        <taxon>Hypocreales</taxon>
        <taxon>Clavicipitaceae</taxon>
        <taxon>Pochonia</taxon>
    </lineage>
</organism>
<dbReference type="EMBL" id="LSBJ02000008">
    <property type="protein sequence ID" value="OAQ60597.1"/>
    <property type="molecule type" value="Genomic_DNA"/>
</dbReference>
<protein>
    <submittedName>
        <fullName evidence="2">Heterokaryon incompatibility</fullName>
    </submittedName>
</protein>
<dbReference type="OrthoDB" id="4935458at2759"/>
<evidence type="ECO:0000313" key="3">
    <source>
        <dbReference type="Proteomes" id="UP000078397"/>
    </source>
</evidence>